<keyword evidence="3" id="KW-1185">Reference proteome</keyword>
<dbReference type="EMBL" id="CP022684">
    <property type="protein sequence ID" value="AUM10940.1"/>
    <property type="molecule type" value="Genomic_DNA"/>
</dbReference>
<dbReference type="InterPro" id="IPR029058">
    <property type="entry name" value="AB_hydrolase_fold"/>
</dbReference>
<dbReference type="Proteomes" id="UP000235116">
    <property type="component" value="Chromosome"/>
</dbReference>
<sequence length="313" mass="34534">MNSSTPSFSAHHPVRTGNANVNGITIHYQDEGYITDPAMILIMGLGSQLTLWPAQLVDNLISEGFRVIRFDNRDIGLSAVVSNGVRADLPNSMLRSRLRLPIESNYTLYDMVRDTAELLDALHIDKAHVVGASMGGMIAQLFSALYPHRTLSLTSIMSTTNEPGLPLPRWDILLNLGGFGVKKGHDKETAVMRSLQFWKKISSPKFPTPDDEIITRLQSDYDRSYRPASYLRQSHAIIATGGFKRLLSRINSPTQIVHGSSDPLVHKKGGIASAKAIRNAKLELISGMGHDFPKQLIPKLTELIVFNALQAAR</sequence>
<dbReference type="InterPro" id="IPR000073">
    <property type="entry name" value="AB_hydrolase_1"/>
</dbReference>
<evidence type="ECO:0000313" key="3">
    <source>
        <dbReference type="Proteomes" id="UP000235116"/>
    </source>
</evidence>
<proteinExistence type="predicted"/>
<dbReference type="GO" id="GO:0046503">
    <property type="term" value="P:glycerolipid catabolic process"/>
    <property type="evidence" value="ECO:0007669"/>
    <property type="project" value="TreeGrafter"/>
</dbReference>
<dbReference type="Pfam" id="PF00561">
    <property type="entry name" value="Abhydrolase_1"/>
    <property type="match status" value="1"/>
</dbReference>
<organism evidence="2 3">
    <name type="scientific">Ketobacter alkanivorans</name>
    <dbReference type="NCBI Taxonomy" id="1917421"/>
    <lineage>
        <taxon>Bacteria</taxon>
        <taxon>Pseudomonadati</taxon>
        <taxon>Pseudomonadota</taxon>
        <taxon>Gammaproteobacteria</taxon>
        <taxon>Pseudomonadales</taxon>
        <taxon>Ketobacteraceae</taxon>
        <taxon>Ketobacter</taxon>
    </lineage>
</organism>
<accession>A0A2K9LFB5</accession>
<dbReference type="PANTHER" id="PTHR43433:SF5">
    <property type="entry name" value="AB HYDROLASE-1 DOMAIN-CONTAINING PROTEIN"/>
    <property type="match status" value="1"/>
</dbReference>
<dbReference type="KEGG" id="kak:Kalk_00120"/>
<dbReference type="GO" id="GO:0004806">
    <property type="term" value="F:triacylglycerol lipase activity"/>
    <property type="evidence" value="ECO:0007669"/>
    <property type="project" value="TreeGrafter"/>
</dbReference>
<dbReference type="InterPro" id="IPR050471">
    <property type="entry name" value="AB_hydrolase"/>
</dbReference>
<dbReference type="AlphaFoldDB" id="A0A2K9LFB5"/>
<dbReference type="Gene3D" id="3.40.50.1820">
    <property type="entry name" value="alpha/beta hydrolase"/>
    <property type="match status" value="1"/>
</dbReference>
<dbReference type="SUPFAM" id="SSF53474">
    <property type="entry name" value="alpha/beta-Hydrolases"/>
    <property type="match status" value="1"/>
</dbReference>
<evidence type="ECO:0000313" key="2">
    <source>
        <dbReference type="EMBL" id="AUM10940.1"/>
    </source>
</evidence>
<evidence type="ECO:0000259" key="1">
    <source>
        <dbReference type="Pfam" id="PF00561"/>
    </source>
</evidence>
<dbReference type="PANTHER" id="PTHR43433">
    <property type="entry name" value="HYDROLASE, ALPHA/BETA FOLD FAMILY PROTEIN"/>
    <property type="match status" value="1"/>
</dbReference>
<reference evidence="3" key="1">
    <citation type="submission" date="2017-08" db="EMBL/GenBank/DDBJ databases">
        <title>Direct submision.</title>
        <authorList>
            <person name="Kim S.-J."/>
            <person name="Rhee S.-K."/>
        </authorList>
    </citation>
    <scope>NUCLEOTIDE SEQUENCE [LARGE SCALE GENOMIC DNA]</scope>
    <source>
        <strain evidence="3">GI5</strain>
    </source>
</reference>
<name>A0A2K9LFB5_9GAMM</name>
<gene>
    <name evidence="2" type="ORF">Kalk_00120</name>
</gene>
<protein>
    <recommendedName>
        <fullName evidence="1">AB hydrolase-1 domain-containing protein</fullName>
    </recommendedName>
</protein>
<feature type="domain" description="AB hydrolase-1" evidence="1">
    <location>
        <begin position="37"/>
        <end position="291"/>
    </location>
</feature>
<dbReference type="OrthoDB" id="7055710at2"/>